<evidence type="ECO:0008006" key="4">
    <source>
        <dbReference type="Google" id="ProtNLM"/>
    </source>
</evidence>
<evidence type="ECO:0000313" key="2">
    <source>
        <dbReference type="EMBL" id="KJA20975.1"/>
    </source>
</evidence>
<dbReference type="AlphaFoldDB" id="A0A0D2PM61"/>
<accession>A0A0D2PM61</accession>
<gene>
    <name evidence="2" type="ORF">HYPSUDRAFT_141462</name>
</gene>
<feature type="chain" id="PRO_5002249560" description="Phosphatidylglycerol/phosphatidylinositol transfer protein" evidence="1">
    <location>
        <begin position="20"/>
        <end position="143"/>
    </location>
</feature>
<keyword evidence="3" id="KW-1185">Reference proteome</keyword>
<reference evidence="3" key="1">
    <citation type="submission" date="2014-04" db="EMBL/GenBank/DDBJ databases">
        <title>Evolutionary Origins and Diversification of the Mycorrhizal Mutualists.</title>
        <authorList>
            <consortium name="DOE Joint Genome Institute"/>
            <consortium name="Mycorrhizal Genomics Consortium"/>
            <person name="Kohler A."/>
            <person name="Kuo A."/>
            <person name="Nagy L.G."/>
            <person name="Floudas D."/>
            <person name="Copeland A."/>
            <person name="Barry K.W."/>
            <person name="Cichocki N."/>
            <person name="Veneault-Fourrey C."/>
            <person name="LaButti K."/>
            <person name="Lindquist E.A."/>
            <person name="Lipzen A."/>
            <person name="Lundell T."/>
            <person name="Morin E."/>
            <person name="Murat C."/>
            <person name="Riley R."/>
            <person name="Ohm R."/>
            <person name="Sun H."/>
            <person name="Tunlid A."/>
            <person name="Henrissat B."/>
            <person name="Grigoriev I.V."/>
            <person name="Hibbett D.S."/>
            <person name="Martin F."/>
        </authorList>
    </citation>
    <scope>NUCLEOTIDE SEQUENCE [LARGE SCALE GENOMIC DNA]</scope>
    <source>
        <strain evidence="3">FD-334 SS-4</strain>
    </source>
</reference>
<evidence type="ECO:0000313" key="3">
    <source>
        <dbReference type="Proteomes" id="UP000054270"/>
    </source>
</evidence>
<proteinExistence type="predicted"/>
<sequence>MGFALCTLISTFCVGLAAAQGVGIVSPPDGSAVTAGSNITVEVDRPGSLSPSIEVAVVIAINSCNNMPCSPPGDALGSILFNGPFNPQFENLPPLFVQHENYTVTVPASLPAGPAQLSVFHVALVGAGPEPLVEIKNVTLVVG</sequence>
<name>A0A0D2PM61_HYPSF</name>
<feature type="signal peptide" evidence="1">
    <location>
        <begin position="1"/>
        <end position="19"/>
    </location>
</feature>
<protein>
    <recommendedName>
        <fullName evidence="4">Phosphatidylglycerol/phosphatidylinositol transfer protein</fullName>
    </recommendedName>
</protein>
<keyword evidence="1" id="KW-0732">Signal</keyword>
<organism evidence="2 3">
    <name type="scientific">Hypholoma sublateritium (strain FD-334 SS-4)</name>
    <dbReference type="NCBI Taxonomy" id="945553"/>
    <lineage>
        <taxon>Eukaryota</taxon>
        <taxon>Fungi</taxon>
        <taxon>Dikarya</taxon>
        <taxon>Basidiomycota</taxon>
        <taxon>Agaricomycotina</taxon>
        <taxon>Agaricomycetes</taxon>
        <taxon>Agaricomycetidae</taxon>
        <taxon>Agaricales</taxon>
        <taxon>Agaricineae</taxon>
        <taxon>Strophariaceae</taxon>
        <taxon>Hypholoma</taxon>
    </lineage>
</organism>
<dbReference type="OMA" id="QINVAHA"/>
<evidence type="ECO:0000256" key="1">
    <source>
        <dbReference type="SAM" id="SignalP"/>
    </source>
</evidence>
<dbReference type="Pfam" id="PF19271">
    <property type="entry name" value="Nis1"/>
    <property type="match status" value="1"/>
</dbReference>
<dbReference type="Proteomes" id="UP000054270">
    <property type="component" value="Unassembled WGS sequence"/>
</dbReference>
<dbReference type="InterPro" id="IPR045469">
    <property type="entry name" value="Nis1"/>
</dbReference>
<dbReference type="EMBL" id="KN817562">
    <property type="protein sequence ID" value="KJA20975.1"/>
    <property type="molecule type" value="Genomic_DNA"/>
</dbReference>
<dbReference type="OrthoDB" id="2841294at2759"/>